<dbReference type="Proteomes" id="UP000242015">
    <property type="component" value="Unassembled WGS sequence"/>
</dbReference>
<sequence length="372" mass="42923">MLYKSVERVVQTVDSAVVRGLMELGPRDLRHLSALIGVPYSRTINSYRRLRRRFGLLIRAAPNTELLGLTHVFFEATVRSEYRRVGLQAFEGVSSLNYLAGSATSPTELFGIMYTPTGPRGDEYLELFDELVEEGFLESYSVKRFPEVVRHSLRPEYIDWSGVRDYVFDWDSLTPRPPEPGVYDPSHKPLADRLDLLLLKELEFDASKSFPEISAEIHRKQGVRVSDRLLLYHYEKHLVPRRMFSRYRVLFSQAEKLGVYLVAQTAPGAYEEYLDWVRRVPYLNKELLDPSGQHFSEYYLPSSEFQGFLGYVNSRLAPLAIRMKMLVSLPNSRSVFTLPFELFDEERGEWVHDAHADASRVLARARELMDAA</sequence>
<evidence type="ECO:0000313" key="1">
    <source>
        <dbReference type="EMBL" id="PSO08617.1"/>
    </source>
</evidence>
<reference evidence="1 2" key="1">
    <citation type="submission" date="2017-04" db="EMBL/GenBank/DDBJ databases">
        <title>Novel microbial lineages endemic to geothermal iron-oxide mats fill important gaps in the evolutionary history of Archaea.</title>
        <authorList>
            <person name="Jay Z.J."/>
            <person name="Beam J.P."/>
            <person name="Dlakic M."/>
            <person name="Rusch D.B."/>
            <person name="Kozubal M.A."/>
            <person name="Inskeep W.P."/>
        </authorList>
    </citation>
    <scope>NUCLEOTIDE SEQUENCE [LARGE SCALE GENOMIC DNA]</scope>
    <source>
        <strain evidence="1">BE_D</strain>
    </source>
</reference>
<accession>A0A2R6CCJ3</accession>
<comment type="caution">
    <text evidence="1">The sequence shown here is derived from an EMBL/GenBank/DDBJ whole genome shotgun (WGS) entry which is preliminary data.</text>
</comment>
<name>A0A2R6CCJ3_9ARCH</name>
<dbReference type="AlphaFoldDB" id="A0A2R6CCJ3"/>
<gene>
    <name evidence="1" type="ORF">B9Q04_04665</name>
</gene>
<dbReference type="EMBL" id="NEXF01000068">
    <property type="protein sequence ID" value="PSO08617.1"/>
    <property type="molecule type" value="Genomic_DNA"/>
</dbReference>
<protein>
    <submittedName>
        <fullName evidence="1">Uncharacterized protein</fullName>
    </submittedName>
</protein>
<proteinExistence type="predicted"/>
<organism evidence="1 2">
    <name type="scientific">Candidatus Marsarchaeota G2 archaeon BE_D</name>
    <dbReference type="NCBI Taxonomy" id="1978158"/>
    <lineage>
        <taxon>Archaea</taxon>
        <taxon>Candidatus Marsarchaeota</taxon>
        <taxon>Candidatus Marsarchaeota group 2</taxon>
    </lineage>
</organism>
<evidence type="ECO:0000313" key="2">
    <source>
        <dbReference type="Proteomes" id="UP000242015"/>
    </source>
</evidence>